<gene>
    <name evidence="2" type="ORF">RDB_LOCUS5006</name>
</gene>
<keyword evidence="1" id="KW-0812">Transmembrane</keyword>
<feature type="transmembrane region" description="Helical" evidence="1">
    <location>
        <begin position="6"/>
        <end position="27"/>
    </location>
</feature>
<keyword evidence="1" id="KW-1133">Transmembrane helix</keyword>
<accession>A0A8H2X797</accession>
<comment type="caution">
    <text evidence="2">The sequence shown here is derived from an EMBL/GenBank/DDBJ whole genome shotgun (WGS) entry which is preliminary data.</text>
</comment>
<proteinExistence type="predicted"/>
<evidence type="ECO:0008006" key="4">
    <source>
        <dbReference type="Google" id="ProtNLM"/>
    </source>
</evidence>
<protein>
    <recommendedName>
        <fullName evidence="4">Cytochrome P450</fullName>
    </recommendedName>
</protein>
<sequence>MSSAIYLISTAVLAASIMLVPFAYSWLSPKPLPGIPHNPITSIWGDIPAITEATKDGRKTFSDYVADVVAEHGSLLQILIGRNPIIVISDRKEMERLLLGGKCTDQSKRTNEM</sequence>
<dbReference type="AlphaFoldDB" id="A0A8H2X797"/>
<name>A0A8H2X797_9AGAM</name>
<organism evidence="2 3">
    <name type="scientific">Rhizoctonia solani</name>
    <dbReference type="NCBI Taxonomy" id="456999"/>
    <lineage>
        <taxon>Eukaryota</taxon>
        <taxon>Fungi</taxon>
        <taxon>Dikarya</taxon>
        <taxon>Basidiomycota</taxon>
        <taxon>Agaricomycotina</taxon>
        <taxon>Agaricomycetes</taxon>
        <taxon>Cantharellales</taxon>
        <taxon>Ceratobasidiaceae</taxon>
        <taxon>Rhizoctonia</taxon>
    </lineage>
</organism>
<keyword evidence="1" id="KW-0472">Membrane</keyword>
<evidence type="ECO:0000313" key="2">
    <source>
        <dbReference type="EMBL" id="CAE6415502.1"/>
    </source>
</evidence>
<reference evidence="2" key="1">
    <citation type="submission" date="2021-01" db="EMBL/GenBank/DDBJ databases">
        <authorList>
            <person name="Kaushik A."/>
        </authorList>
    </citation>
    <scope>NUCLEOTIDE SEQUENCE</scope>
    <source>
        <strain evidence="2">Type strain: AG8-Rh-89/</strain>
    </source>
</reference>
<dbReference type="Proteomes" id="UP000663850">
    <property type="component" value="Unassembled WGS sequence"/>
</dbReference>
<dbReference type="EMBL" id="CAJMWZ010000268">
    <property type="protein sequence ID" value="CAE6415502.1"/>
    <property type="molecule type" value="Genomic_DNA"/>
</dbReference>
<evidence type="ECO:0000313" key="3">
    <source>
        <dbReference type="Proteomes" id="UP000663850"/>
    </source>
</evidence>
<evidence type="ECO:0000256" key="1">
    <source>
        <dbReference type="SAM" id="Phobius"/>
    </source>
</evidence>